<dbReference type="SUPFAM" id="SSF82171">
    <property type="entry name" value="DPP6 N-terminal domain-like"/>
    <property type="match status" value="1"/>
</dbReference>
<evidence type="ECO:0000313" key="1">
    <source>
        <dbReference type="EMBL" id="CAE6478691.1"/>
    </source>
</evidence>
<protein>
    <submittedName>
        <fullName evidence="1">Uncharacterized protein</fullName>
    </submittedName>
</protein>
<dbReference type="InterPro" id="IPR015943">
    <property type="entry name" value="WD40/YVTN_repeat-like_dom_sf"/>
</dbReference>
<reference evidence="1" key="1">
    <citation type="submission" date="2021-01" db="EMBL/GenBank/DDBJ databases">
        <authorList>
            <person name="Kaushik A."/>
        </authorList>
    </citation>
    <scope>NUCLEOTIDE SEQUENCE</scope>
    <source>
        <strain evidence="1">Type strain: AG8-Rh-89/</strain>
    </source>
</reference>
<proteinExistence type="predicted"/>
<accession>A0A8H3H198</accession>
<gene>
    <name evidence="1" type="ORF">RDB_LOCUS72191</name>
</gene>
<dbReference type="Gene3D" id="2.130.10.10">
    <property type="entry name" value="YVTN repeat-like/Quinoprotein amine dehydrogenase"/>
    <property type="match status" value="1"/>
</dbReference>
<dbReference type="EMBL" id="CAJMWZ010003763">
    <property type="protein sequence ID" value="CAE6478691.1"/>
    <property type="molecule type" value="Genomic_DNA"/>
</dbReference>
<comment type="caution">
    <text evidence="1">The sequence shown here is derived from an EMBL/GenBank/DDBJ whole genome shotgun (WGS) entry which is preliminary data.</text>
</comment>
<sequence length="908" mass="100359">MRITRGSGTRQRANSLEIKFERDQASYLANPPNGFGHNTSVIDMTGTGNYLAAITNNGGAIVWETPGKQHLESIIRIQILPGITGLKTIKWHSNGILALASSYRVYLLDLHNTEATLFGRPVYVDILEWVAKVFEVLSPIASFAFDYKSDSIAILSLSGNFCFFAIDGGHIIWKTTIKGHSEPFSLDIYDWGMLIGWQRGTVLQLFGPFSTDMVRTLRFVNSTNYTDELESYQRTRTYMCYDSRLRILWLANSARSSLLAVCIPPSEGVSLPQNIPYTEPHQIFEEIIELPISLPISGMCLVVPNSDGSEQPTVVNLCLINALGAGCVNITPETLETALTAAKTRVDSEELNGSGLSSSPGFSPGIPAPRRSHLIQFDVSVEHDSVRTKAYCMTTVPLVRLVANSIIHKSTALLTFDYGHVPGPIFTMDNFLAYGMANGRIGLVFRHSRARAILKLPVIYGRNASPMDLATVDSYVACITDSGGAVVWDLKNTSSRRQDDLLAPLLQVQPSGLRRAKWYRQGKLALLSNSEVCLFDIHQLQAKFEGSYVSWEDLIPFAQRYTVLSFIVSFAFDVGNSILATISVDSVLCIWSTEASHTVWKEKIPGEGDPSSVDIVDNGVIIGRNRGNTIQLLALRSANVLSTFHLIQTKDPKVIGTPMYSRLCYDSQSRTLWIINSERSSLIALRVPVIPNIDIIPSKMSDARGTFEKIVEFPTHIPINDLITLPFGEGDGPLLAVVTTLSHETRVDMLVIEKTLFEDSFRRLSVDLAPKLKLGQVQEHPSFAEDYSAKPLCSPSTGLHDQARDRVVFSPSTVTLNSSAYGFNTIGVEDFARPREMSTDEMFECLLRHGCPDLTEFMNPDAYSKGFVAAGGFGDIWKGKLRDGTAVAIKVWRFRALEEDIGKDIKVC</sequence>
<dbReference type="Proteomes" id="UP000663850">
    <property type="component" value="Unassembled WGS sequence"/>
</dbReference>
<organism evidence="1 2">
    <name type="scientific">Rhizoctonia solani</name>
    <dbReference type="NCBI Taxonomy" id="456999"/>
    <lineage>
        <taxon>Eukaryota</taxon>
        <taxon>Fungi</taxon>
        <taxon>Dikarya</taxon>
        <taxon>Basidiomycota</taxon>
        <taxon>Agaricomycotina</taxon>
        <taxon>Agaricomycetes</taxon>
        <taxon>Cantharellales</taxon>
        <taxon>Ceratobasidiaceae</taxon>
        <taxon>Rhizoctonia</taxon>
    </lineage>
</organism>
<name>A0A8H3H198_9AGAM</name>
<dbReference type="AlphaFoldDB" id="A0A8H3H198"/>
<evidence type="ECO:0000313" key="2">
    <source>
        <dbReference type="Proteomes" id="UP000663850"/>
    </source>
</evidence>